<reference evidence="3" key="1">
    <citation type="submission" date="2017-02" db="EMBL/GenBank/DDBJ databases">
        <title>Comparative genomics and description of representatives of a novel lineage of planctomycetes thriving in anoxic sediments.</title>
        <authorList>
            <person name="Spring S."/>
            <person name="Bunk B."/>
            <person name="Sproer C."/>
        </authorList>
    </citation>
    <scope>NUCLEOTIDE SEQUENCE [LARGE SCALE GENOMIC DNA]</scope>
    <source>
        <strain evidence="3">SM-Chi-D1</strain>
    </source>
</reference>
<dbReference type="AlphaFoldDB" id="A0A1Q2MHR9"/>
<keyword evidence="1" id="KW-0472">Membrane</keyword>
<protein>
    <recommendedName>
        <fullName evidence="4">Tfp pilus assembly protein FimT</fullName>
    </recommendedName>
</protein>
<accession>A0A1Q2MHR9</accession>
<dbReference type="EMBL" id="CP019646">
    <property type="protein sequence ID" value="AQQ72255.1"/>
    <property type="molecule type" value="Genomic_DNA"/>
</dbReference>
<sequence>MAGKKKKRRPGGFTMLEASICLFIVAMVAGFTFVSVSHLLPKIKFKSQASDIKRMFELASHSASQTPRRYGVMVDFMVNACILYEVNTSQPYSENFETLRDEDIMDIVYLSQDCQLYYVQFDDSEETIDATAETGRAFFVAGRAGWDYGGKVVFFDNEGMLHSILIQRLGNNIQMYDYDVMIPQPVFNLPF</sequence>
<gene>
    <name evidence="2" type="ORF">SMSP2_02636</name>
</gene>
<dbReference type="RefSeq" id="WP_146684466.1">
    <property type="nucleotide sequence ID" value="NZ_CP019646.1"/>
</dbReference>
<dbReference type="KEGG" id="pbas:SMSP2_02636"/>
<organism evidence="2 3">
    <name type="scientific">Limihaloglobus sulfuriphilus</name>
    <dbReference type="NCBI Taxonomy" id="1851148"/>
    <lineage>
        <taxon>Bacteria</taxon>
        <taxon>Pseudomonadati</taxon>
        <taxon>Planctomycetota</taxon>
        <taxon>Phycisphaerae</taxon>
        <taxon>Sedimentisphaerales</taxon>
        <taxon>Sedimentisphaeraceae</taxon>
        <taxon>Limihaloglobus</taxon>
    </lineage>
</organism>
<feature type="transmembrane region" description="Helical" evidence="1">
    <location>
        <begin position="20"/>
        <end position="40"/>
    </location>
</feature>
<evidence type="ECO:0000313" key="3">
    <source>
        <dbReference type="Proteomes" id="UP000188181"/>
    </source>
</evidence>
<dbReference type="OrthoDB" id="280365at2"/>
<name>A0A1Q2MHR9_9BACT</name>
<dbReference type="STRING" id="1851148.SMSP2_02636"/>
<keyword evidence="1" id="KW-1133">Transmembrane helix</keyword>
<proteinExistence type="predicted"/>
<evidence type="ECO:0000256" key="1">
    <source>
        <dbReference type="SAM" id="Phobius"/>
    </source>
</evidence>
<keyword evidence="1" id="KW-0812">Transmembrane</keyword>
<evidence type="ECO:0008006" key="4">
    <source>
        <dbReference type="Google" id="ProtNLM"/>
    </source>
</evidence>
<dbReference type="Proteomes" id="UP000188181">
    <property type="component" value="Chromosome"/>
</dbReference>
<evidence type="ECO:0000313" key="2">
    <source>
        <dbReference type="EMBL" id="AQQ72255.1"/>
    </source>
</evidence>
<keyword evidence="3" id="KW-1185">Reference proteome</keyword>